<dbReference type="Proteomes" id="UP000326198">
    <property type="component" value="Unassembled WGS sequence"/>
</dbReference>
<accession>A0A5N7B0D5</accession>
<gene>
    <name evidence="1" type="ORF">BDV26DRAFT_267727</name>
</gene>
<evidence type="ECO:0000313" key="2">
    <source>
        <dbReference type="Proteomes" id="UP000326198"/>
    </source>
</evidence>
<protein>
    <submittedName>
        <fullName evidence="1">Uncharacterized protein</fullName>
    </submittedName>
</protein>
<organism evidence="1 2">
    <name type="scientific">Aspergillus bertholletiae</name>
    <dbReference type="NCBI Taxonomy" id="1226010"/>
    <lineage>
        <taxon>Eukaryota</taxon>
        <taxon>Fungi</taxon>
        <taxon>Dikarya</taxon>
        <taxon>Ascomycota</taxon>
        <taxon>Pezizomycotina</taxon>
        <taxon>Eurotiomycetes</taxon>
        <taxon>Eurotiomycetidae</taxon>
        <taxon>Eurotiales</taxon>
        <taxon>Aspergillaceae</taxon>
        <taxon>Aspergillus</taxon>
        <taxon>Aspergillus subgen. Circumdati</taxon>
    </lineage>
</organism>
<reference evidence="1 2" key="1">
    <citation type="submission" date="2019-04" db="EMBL/GenBank/DDBJ databases">
        <title>Friends and foes A comparative genomics studyof 23 Aspergillus species from section Flavi.</title>
        <authorList>
            <consortium name="DOE Joint Genome Institute"/>
            <person name="Kjaerbolling I."/>
            <person name="Vesth T."/>
            <person name="Frisvad J.C."/>
            <person name="Nybo J.L."/>
            <person name="Theobald S."/>
            <person name="Kildgaard S."/>
            <person name="Isbrandt T."/>
            <person name="Kuo A."/>
            <person name="Sato A."/>
            <person name="Lyhne E.K."/>
            <person name="Kogle M.E."/>
            <person name="Wiebenga A."/>
            <person name="Kun R.S."/>
            <person name="Lubbers R.J."/>
            <person name="Makela M.R."/>
            <person name="Barry K."/>
            <person name="Chovatia M."/>
            <person name="Clum A."/>
            <person name="Daum C."/>
            <person name="Haridas S."/>
            <person name="He G."/>
            <person name="LaButti K."/>
            <person name="Lipzen A."/>
            <person name="Mondo S."/>
            <person name="Riley R."/>
            <person name="Salamov A."/>
            <person name="Simmons B.A."/>
            <person name="Magnuson J.K."/>
            <person name="Henrissat B."/>
            <person name="Mortensen U.H."/>
            <person name="Larsen T.O."/>
            <person name="Devries R.P."/>
            <person name="Grigoriev I.V."/>
            <person name="Machida M."/>
            <person name="Baker S.E."/>
            <person name="Andersen M.R."/>
        </authorList>
    </citation>
    <scope>NUCLEOTIDE SEQUENCE [LARGE SCALE GENOMIC DNA]</scope>
    <source>
        <strain evidence="1 2">IBT 29228</strain>
    </source>
</reference>
<name>A0A5N7B0D5_9EURO</name>
<dbReference type="AlphaFoldDB" id="A0A5N7B0D5"/>
<keyword evidence="2" id="KW-1185">Reference proteome</keyword>
<sequence>MLIKLILVPLVLSNDGMGVGGCGIEFFRNVAWEHEVPLDRKAYPPVSVSHDRTGSHFNLMLNNYNAGVQMPEE</sequence>
<dbReference type="EMBL" id="ML736259">
    <property type="protein sequence ID" value="KAE8375485.1"/>
    <property type="molecule type" value="Genomic_DNA"/>
</dbReference>
<proteinExistence type="predicted"/>
<evidence type="ECO:0000313" key="1">
    <source>
        <dbReference type="EMBL" id="KAE8375485.1"/>
    </source>
</evidence>